<feature type="transmembrane region" description="Helical" evidence="11">
    <location>
        <begin position="285"/>
        <end position="305"/>
    </location>
</feature>
<evidence type="ECO:0000256" key="11">
    <source>
        <dbReference type="SAM" id="Phobius"/>
    </source>
</evidence>
<protein>
    <recommendedName>
        <fullName evidence="10">Xylose transport system permease protein XylH</fullName>
    </recommendedName>
</protein>
<evidence type="ECO:0000256" key="10">
    <source>
        <dbReference type="ARBA" id="ARBA00035686"/>
    </source>
</evidence>
<organism evidence="12 13">
    <name type="scientific">Devosia insulae DS-56</name>
    <dbReference type="NCBI Taxonomy" id="1116389"/>
    <lineage>
        <taxon>Bacteria</taxon>
        <taxon>Pseudomonadati</taxon>
        <taxon>Pseudomonadota</taxon>
        <taxon>Alphaproteobacteria</taxon>
        <taxon>Hyphomicrobiales</taxon>
        <taxon>Devosiaceae</taxon>
        <taxon>Devosia</taxon>
    </lineage>
</organism>
<feature type="transmembrane region" description="Helical" evidence="11">
    <location>
        <begin position="27"/>
        <end position="48"/>
    </location>
</feature>
<feature type="transmembrane region" description="Helical" evidence="11">
    <location>
        <begin position="341"/>
        <end position="358"/>
    </location>
</feature>
<dbReference type="PANTHER" id="PTHR32196">
    <property type="entry name" value="ABC TRANSPORTER PERMEASE PROTEIN YPHD-RELATED-RELATED"/>
    <property type="match status" value="1"/>
</dbReference>
<accession>A0A1E5XUL7</accession>
<comment type="caution">
    <text evidence="12">The sequence shown here is derived from an EMBL/GenBank/DDBJ whole genome shotgun (WGS) entry which is preliminary data.</text>
</comment>
<feature type="transmembrane region" description="Helical" evidence="11">
    <location>
        <begin position="54"/>
        <end position="75"/>
    </location>
</feature>
<comment type="subcellular location">
    <subcellularLocation>
        <location evidence="1">Cell membrane</location>
        <topology evidence="1">Multi-pass membrane protein</topology>
    </subcellularLocation>
</comment>
<dbReference type="AlphaFoldDB" id="A0A1E5XUL7"/>
<feature type="transmembrane region" description="Helical" evidence="11">
    <location>
        <begin position="173"/>
        <end position="193"/>
    </location>
</feature>
<feature type="transmembrane region" description="Helical" evidence="11">
    <location>
        <begin position="311"/>
        <end position="334"/>
    </location>
</feature>
<feature type="transmembrane region" description="Helical" evidence="11">
    <location>
        <begin position="133"/>
        <end position="153"/>
    </location>
</feature>
<keyword evidence="7 11" id="KW-1133">Transmembrane helix</keyword>
<evidence type="ECO:0000256" key="4">
    <source>
        <dbReference type="ARBA" id="ARBA00022519"/>
    </source>
</evidence>
<dbReference type="Proteomes" id="UP000095463">
    <property type="component" value="Unassembled WGS sequence"/>
</dbReference>
<gene>
    <name evidence="12" type="ORF">VW23_012460</name>
</gene>
<feature type="transmembrane region" description="Helical" evidence="11">
    <location>
        <begin position="214"/>
        <end position="231"/>
    </location>
</feature>
<evidence type="ECO:0000256" key="9">
    <source>
        <dbReference type="ARBA" id="ARBA00035611"/>
    </source>
</evidence>
<feature type="transmembrane region" description="Helical" evidence="11">
    <location>
        <begin position="237"/>
        <end position="255"/>
    </location>
</feature>
<evidence type="ECO:0000256" key="2">
    <source>
        <dbReference type="ARBA" id="ARBA00022448"/>
    </source>
</evidence>
<evidence type="ECO:0000313" key="12">
    <source>
        <dbReference type="EMBL" id="OEO32272.1"/>
    </source>
</evidence>
<evidence type="ECO:0000256" key="7">
    <source>
        <dbReference type="ARBA" id="ARBA00022989"/>
    </source>
</evidence>
<name>A0A1E5XUL7_9HYPH</name>
<dbReference type="PANTHER" id="PTHR32196:SF32">
    <property type="entry name" value="XYLOSE TRANSPORT SYSTEM PERMEASE PROTEIN XYLH"/>
    <property type="match status" value="1"/>
</dbReference>
<keyword evidence="6 11" id="KW-0812">Transmembrane</keyword>
<keyword evidence="2" id="KW-0813">Transport</keyword>
<sequence>MPTTAAPIADAPSLLTRILTNRSLRDSTLLVVLAVIWLFFSFATKGTFLTQRNLILLALQTSIVALAAISAVMLIVTRNFDLSVGSAVALVGVVVALLTVKFGVDPIVAVLISLGVGLAMGAWQGWWVTKMGVSSFIVTLAGMLYFRGISMIATNGATVAPLPQALKQIATGFMPPLLSIGLALTCFALFAALRIMELRRGAALGVVQRLNAEIMRALLPALVATVAVVWLASWQGVPYLVVLVALCAIAADILMRRTRFGAQLYAIGGNPEAARLSGIKVGRVIFINFLIAGLAYGITGVALTARVSGAIAGSAGLFLELDAIAAAIIGGTALAGGRGRIFGALVGALLMGSLNNGMSLMNVPTFYQDTARGAVLLLAVAIDQLSRRRTSRR</sequence>
<dbReference type="InterPro" id="IPR001851">
    <property type="entry name" value="ABC_transp_permease"/>
</dbReference>
<keyword evidence="4" id="KW-0997">Cell inner membrane</keyword>
<evidence type="ECO:0000256" key="8">
    <source>
        <dbReference type="ARBA" id="ARBA00023136"/>
    </source>
</evidence>
<keyword evidence="5" id="KW-0762">Sugar transport</keyword>
<feature type="transmembrane region" description="Helical" evidence="11">
    <location>
        <begin position="82"/>
        <end position="100"/>
    </location>
</feature>
<evidence type="ECO:0000256" key="5">
    <source>
        <dbReference type="ARBA" id="ARBA00022597"/>
    </source>
</evidence>
<evidence type="ECO:0000256" key="1">
    <source>
        <dbReference type="ARBA" id="ARBA00004651"/>
    </source>
</evidence>
<keyword evidence="13" id="KW-1185">Reference proteome</keyword>
<evidence type="ECO:0000313" key="13">
    <source>
        <dbReference type="Proteomes" id="UP000095463"/>
    </source>
</evidence>
<dbReference type="GO" id="GO:0005886">
    <property type="term" value="C:plasma membrane"/>
    <property type="evidence" value="ECO:0007669"/>
    <property type="project" value="UniProtKB-SubCell"/>
</dbReference>
<feature type="transmembrane region" description="Helical" evidence="11">
    <location>
        <begin position="106"/>
        <end position="126"/>
    </location>
</feature>
<evidence type="ECO:0000256" key="6">
    <source>
        <dbReference type="ARBA" id="ARBA00022692"/>
    </source>
</evidence>
<dbReference type="CDD" id="cd06579">
    <property type="entry name" value="TM_PBP1_transp_AraH_like"/>
    <property type="match status" value="1"/>
</dbReference>
<dbReference type="GO" id="GO:0022857">
    <property type="term" value="F:transmembrane transporter activity"/>
    <property type="evidence" value="ECO:0007669"/>
    <property type="project" value="InterPro"/>
</dbReference>
<evidence type="ECO:0000256" key="3">
    <source>
        <dbReference type="ARBA" id="ARBA00022475"/>
    </source>
</evidence>
<keyword evidence="8 11" id="KW-0472">Membrane</keyword>
<keyword evidence="3" id="KW-1003">Cell membrane</keyword>
<dbReference type="Pfam" id="PF02653">
    <property type="entry name" value="BPD_transp_2"/>
    <property type="match status" value="1"/>
</dbReference>
<reference evidence="12 13" key="1">
    <citation type="journal article" date="2015" name="Genome Announc.">
        <title>Genome Assemblies of Three Soil-Associated Devosia species: D. insulae, D. limi, and D. soli.</title>
        <authorList>
            <person name="Hassan Y.I."/>
            <person name="Lepp D."/>
            <person name="Zhou T."/>
        </authorList>
    </citation>
    <scope>NUCLEOTIDE SEQUENCE [LARGE SCALE GENOMIC DNA]</scope>
    <source>
        <strain evidence="12 13">DS-56</strain>
    </source>
</reference>
<proteinExistence type="predicted"/>
<dbReference type="EMBL" id="LAJE02000080">
    <property type="protein sequence ID" value="OEO32272.1"/>
    <property type="molecule type" value="Genomic_DNA"/>
</dbReference>
<comment type="function">
    <text evidence="9">Part of the binding-protein-dependent transport system for D-xylose. Probably responsible for the translocation of the substrate across the membrane.</text>
</comment>